<dbReference type="PANTHER" id="PTHR32319">
    <property type="entry name" value="BACTERIAL HEMOLYSIN-LIKE PROTEIN"/>
    <property type="match status" value="1"/>
</dbReference>
<dbReference type="PROSITE" id="PS50889">
    <property type="entry name" value="S4"/>
    <property type="match status" value="1"/>
</dbReference>
<dbReference type="InterPro" id="IPR036986">
    <property type="entry name" value="S4_RNA-bd_sf"/>
</dbReference>
<protein>
    <submittedName>
        <fullName evidence="5">23S rRNA (Cytidine1920-2'-O)/16S rRNA (Cytidine1409-2'-O)-methyltransferase</fullName>
    </submittedName>
</protein>
<keyword evidence="1 3" id="KW-0694">RNA-binding</keyword>
<dbReference type="PANTHER" id="PTHR32319:SF0">
    <property type="entry name" value="BACTERIAL HEMOLYSIN-LIKE PROTEIN"/>
    <property type="match status" value="1"/>
</dbReference>
<dbReference type="InterPro" id="IPR002877">
    <property type="entry name" value="RNA_MeTrfase_FtsJ_dom"/>
</dbReference>
<evidence type="ECO:0000256" key="2">
    <source>
        <dbReference type="ARBA" id="ARBA00029460"/>
    </source>
</evidence>
<dbReference type="AlphaFoldDB" id="A0A3D9YU44"/>
<accession>A0A3D9YU44</accession>
<dbReference type="SMART" id="SM00363">
    <property type="entry name" value="S4"/>
    <property type="match status" value="1"/>
</dbReference>
<dbReference type="GO" id="GO:0003723">
    <property type="term" value="F:RNA binding"/>
    <property type="evidence" value="ECO:0007669"/>
    <property type="project" value="UniProtKB-KW"/>
</dbReference>
<feature type="domain" description="RNA-binding S4" evidence="4">
    <location>
        <begin position="4"/>
        <end position="65"/>
    </location>
</feature>
<dbReference type="Gene3D" id="3.40.50.150">
    <property type="entry name" value="Vaccinia Virus protein VP39"/>
    <property type="match status" value="1"/>
</dbReference>
<evidence type="ECO:0000256" key="3">
    <source>
        <dbReference type="PROSITE-ProRule" id="PRU00182"/>
    </source>
</evidence>
<name>A0A3D9YU44_9HYPH</name>
<proteinExistence type="inferred from homology"/>
<dbReference type="RefSeq" id="WP_115836593.1">
    <property type="nucleotide sequence ID" value="NZ_CP025086.1"/>
</dbReference>
<dbReference type="InterPro" id="IPR002942">
    <property type="entry name" value="S4_RNA-bd"/>
</dbReference>
<evidence type="ECO:0000256" key="1">
    <source>
        <dbReference type="ARBA" id="ARBA00022884"/>
    </source>
</evidence>
<dbReference type="GO" id="GO:0032259">
    <property type="term" value="P:methylation"/>
    <property type="evidence" value="ECO:0007669"/>
    <property type="project" value="UniProtKB-KW"/>
</dbReference>
<comment type="caution">
    <text evidence="5">The sequence shown here is derived from an EMBL/GenBank/DDBJ whole genome shotgun (WGS) entry which is preliminary data.</text>
</comment>
<reference evidence="5 6" key="1">
    <citation type="submission" date="2018-08" db="EMBL/GenBank/DDBJ databases">
        <title>Genomic Encyclopedia of Type Strains, Phase IV (KMG-IV): sequencing the most valuable type-strain genomes for metagenomic binning, comparative biology and taxonomic classification.</title>
        <authorList>
            <person name="Goeker M."/>
        </authorList>
    </citation>
    <scope>NUCLEOTIDE SEQUENCE [LARGE SCALE GENOMIC DNA]</scope>
    <source>
        <strain evidence="5 6">BW863</strain>
    </source>
</reference>
<dbReference type="SUPFAM" id="SSF53335">
    <property type="entry name" value="S-adenosyl-L-methionine-dependent methyltransferases"/>
    <property type="match status" value="1"/>
</dbReference>
<evidence type="ECO:0000259" key="4">
    <source>
        <dbReference type="SMART" id="SM00363"/>
    </source>
</evidence>
<dbReference type="Proteomes" id="UP000256900">
    <property type="component" value="Unassembled WGS sequence"/>
</dbReference>
<keyword evidence="6" id="KW-1185">Reference proteome</keyword>
<dbReference type="InterPro" id="IPR047048">
    <property type="entry name" value="TlyA"/>
</dbReference>
<dbReference type="Gene3D" id="3.10.290.10">
    <property type="entry name" value="RNA-binding S4 domain"/>
    <property type="match status" value="1"/>
</dbReference>
<dbReference type="Pfam" id="PF01728">
    <property type="entry name" value="FtsJ"/>
    <property type="match status" value="1"/>
</dbReference>
<dbReference type="InterPro" id="IPR004538">
    <property type="entry name" value="Hemolysin_A/TlyA"/>
</dbReference>
<organism evidence="5 6">
    <name type="scientific">Methylovirgula ligni</name>
    <dbReference type="NCBI Taxonomy" id="569860"/>
    <lineage>
        <taxon>Bacteria</taxon>
        <taxon>Pseudomonadati</taxon>
        <taxon>Pseudomonadota</taxon>
        <taxon>Alphaproteobacteria</taxon>
        <taxon>Hyphomicrobiales</taxon>
        <taxon>Beijerinckiaceae</taxon>
        <taxon>Methylovirgula</taxon>
    </lineage>
</organism>
<dbReference type="SUPFAM" id="SSF55174">
    <property type="entry name" value="Alpha-L RNA-binding motif"/>
    <property type="match status" value="1"/>
</dbReference>
<evidence type="ECO:0000313" key="5">
    <source>
        <dbReference type="EMBL" id="REF86004.1"/>
    </source>
</evidence>
<dbReference type="GO" id="GO:0008168">
    <property type="term" value="F:methyltransferase activity"/>
    <property type="evidence" value="ECO:0007669"/>
    <property type="project" value="UniProtKB-KW"/>
</dbReference>
<dbReference type="EMBL" id="QUMO01000003">
    <property type="protein sequence ID" value="REF86004.1"/>
    <property type="molecule type" value="Genomic_DNA"/>
</dbReference>
<gene>
    <name evidence="5" type="ORF">DES32_2045</name>
</gene>
<dbReference type="CDD" id="cd02440">
    <property type="entry name" value="AdoMet_MTases"/>
    <property type="match status" value="1"/>
</dbReference>
<dbReference type="OrthoDB" id="9784736at2"/>
<dbReference type="PIRSF" id="PIRSF005578">
    <property type="entry name" value="TlyA"/>
    <property type="match status" value="1"/>
</dbReference>
<keyword evidence="5" id="KW-0808">Transferase</keyword>
<dbReference type="Pfam" id="PF01479">
    <property type="entry name" value="S4"/>
    <property type="match status" value="1"/>
</dbReference>
<evidence type="ECO:0000313" key="6">
    <source>
        <dbReference type="Proteomes" id="UP000256900"/>
    </source>
</evidence>
<dbReference type="CDD" id="cd00165">
    <property type="entry name" value="S4"/>
    <property type="match status" value="1"/>
</dbReference>
<keyword evidence="5" id="KW-0489">Methyltransferase</keyword>
<comment type="similarity">
    <text evidence="2">Belongs to the TlyA family.</text>
</comment>
<dbReference type="InterPro" id="IPR029063">
    <property type="entry name" value="SAM-dependent_MTases_sf"/>
</dbReference>
<sequence length="242" mass="25566">MPNQRADLALVARGLFPSRAKAQEAIAAGCVTIDGRILRKASEPVTETAEIAATPLYPWVSRGGVKLEAALEAFGFEPKGAVCLDLGASTGGFTEVLLTRGAAKVYAVDVGHGQLHDRLRADSRVAAREGLDARKLTCADFREPPNFITCDLSFISLKLVLPHVFSVVARAAKLVCLIKPQFEAGPAFVVKGLVKDEAARARACDEIADLCRTAGWQVSGVIPSPIAGGDGNREFLLGAARS</sequence>
<dbReference type="NCBIfam" id="TIGR00478">
    <property type="entry name" value="tly"/>
    <property type="match status" value="1"/>
</dbReference>